<proteinExistence type="inferred from homology"/>
<dbReference type="Pfam" id="PF02752">
    <property type="entry name" value="Arrestin_C"/>
    <property type="match status" value="1"/>
</dbReference>
<evidence type="ECO:0000259" key="2">
    <source>
        <dbReference type="SMART" id="SM01017"/>
    </source>
</evidence>
<dbReference type="InterPro" id="IPR011021">
    <property type="entry name" value="Arrestin-like_N"/>
</dbReference>
<dbReference type="InterPro" id="IPR050357">
    <property type="entry name" value="Arrestin_domain-protein"/>
</dbReference>
<dbReference type="AlphaFoldDB" id="A0ABD3VXS4"/>
<comment type="caution">
    <text evidence="3">The sequence shown here is derived from an EMBL/GenBank/DDBJ whole genome shotgun (WGS) entry which is preliminary data.</text>
</comment>
<dbReference type="PANTHER" id="PTHR11188">
    <property type="entry name" value="ARRESTIN DOMAIN CONTAINING PROTEIN"/>
    <property type="match status" value="1"/>
</dbReference>
<evidence type="ECO:0000313" key="3">
    <source>
        <dbReference type="EMBL" id="KAL3866419.1"/>
    </source>
</evidence>
<dbReference type="SMART" id="SM01017">
    <property type="entry name" value="Arrestin_C"/>
    <property type="match status" value="1"/>
</dbReference>
<reference evidence="3 4" key="1">
    <citation type="submission" date="2024-11" db="EMBL/GenBank/DDBJ databases">
        <title>Chromosome-level genome assembly of the freshwater bivalve Anodonta woodiana.</title>
        <authorList>
            <person name="Chen X."/>
        </authorList>
    </citation>
    <scope>NUCLEOTIDE SEQUENCE [LARGE SCALE GENOMIC DNA]</scope>
    <source>
        <strain evidence="3">MN2024</strain>
        <tissue evidence="3">Gills</tissue>
    </source>
</reference>
<evidence type="ECO:0000313" key="4">
    <source>
        <dbReference type="Proteomes" id="UP001634394"/>
    </source>
</evidence>
<feature type="domain" description="Arrestin C-terminal-like" evidence="2">
    <location>
        <begin position="167"/>
        <end position="297"/>
    </location>
</feature>
<comment type="similarity">
    <text evidence="1">Belongs to the arrestin family.</text>
</comment>
<dbReference type="Pfam" id="PF00339">
    <property type="entry name" value="Arrestin_N"/>
    <property type="match status" value="1"/>
</dbReference>
<gene>
    <name evidence="3" type="ORF">ACJMK2_043720</name>
</gene>
<dbReference type="PANTHER" id="PTHR11188:SF17">
    <property type="entry name" value="FI21816P1"/>
    <property type="match status" value="1"/>
</dbReference>
<dbReference type="EMBL" id="JBJQND010000009">
    <property type="protein sequence ID" value="KAL3866419.1"/>
    <property type="molecule type" value="Genomic_DNA"/>
</dbReference>
<dbReference type="InterPro" id="IPR014756">
    <property type="entry name" value="Ig_E-set"/>
</dbReference>
<name>A0ABD3VXS4_SINWO</name>
<protein>
    <recommendedName>
        <fullName evidence="2">Arrestin C-terminal-like domain-containing protein</fullName>
    </recommendedName>
</protein>
<dbReference type="InterPro" id="IPR011022">
    <property type="entry name" value="Arrestin_C-like"/>
</dbReference>
<dbReference type="InterPro" id="IPR014752">
    <property type="entry name" value="Arrestin-like_C"/>
</dbReference>
<keyword evidence="4" id="KW-1185">Reference proteome</keyword>
<dbReference type="SUPFAM" id="SSF81296">
    <property type="entry name" value="E set domains"/>
    <property type="match status" value="2"/>
</dbReference>
<accession>A0ABD3VXS4</accession>
<dbReference type="Proteomes" id="UP001634394">
    <property type="component" value="Unassembled WGS sequence"/>
</dbReference>
<dbReference type="Gene3D" id="2.60.40.640">
    <property type="match status" value="2"/>
</dbReference>
<organism evidence="3 4">
    <name type="scientific">Sinanodonta woodiana</name>
    <name type="common">Chinese pond mussel</name>
    <name type="synonym">Anodonta woodiana</name>
    <dbReference type="NCBI Taxonomy" id="1069815"/>
    <lineage>
        <taxon>Eukaryota</taxon>
        <taxon>Metazoa</taxon>
        <taxon>Spiralia</taxon>
        <taxon>Lophotrochozoa</taxon>
        <taxon>Mollusca</taxon>
        <taxon>Bivalvia</taxon>
        <taxon>Autobranchia</taxon>
        <taxon>Heteroconchia</taxon>
        <taxon>Palaeoheterodonta</taxon>
        <taxon>Unionida</taxon>
        <taxon>Unionoidea</taxon>
        <taxon>Unionidae</taxon>
        <taxon>Unioninae</taxon>
        <taxon>Sinanodonta</taxon>
    </lineage>
</organism>
<evidence type="ECO:0000256" key="1">
    <source>
        <dbReference type="ARBA" id="ARBA00005298"/>
    </source>
</evidence>
<sequence length="342" mass="38609">MEKNSVEIIFNDNIPIGHSGKTLNGIVKLTVVDPIKVKEILLRLRGMADVKWEADSMTYTSQEEYCKNEFKIVQKEQGQKEDIMFQKDVYIYPFSIQLPSGIPVSFEGLHGNVRYELEVIVVKSWPFTMYNIALFTVVSELNLNELPNVSMPITASKENIVCSLWCTSGTIAATVTAERQGYVPGETLKFWAEIKNKSSRNIKYTKAKFVMVIVYHCKEATRNEIHNIYKSKGPSIAPGSTDTWPAQSVRIPPLPPSHMLGCSIISIRYFVSITAVPAGLSCSIVVPAEVIIGTIPILTEGQTLPQRDFRRYRITNYSYRIPLYPYYNLDSSNTASNFDIVR</sequence>